<dbReference type="GO" id="GO:0008483">
    <property type="term" value="F:transaminase activity"/>
    <property type="evidence" value="ECO:0007669"/>
    <property type="project" value="TreeGrafter"/>
</dbReference>
<comment type="similarity">
    <text evidence="3">Belongs to the DegT/DnrJ/EryC1 family.</text>
</comment>
<keyword evidence="5" id="KW-1185">Reference proteome</keyword>
<dbReference type="PANTHER" id="PTHR30244">
    <property type="entry name" value="TRANSAMINASE"/>
    <property type="match status" value="1"/>
</dbReference>
<accession>Q1MNN6</accession>
<dbReference type="HOGENOM" id="CLU_033332_6_1_7"/>
<dbReference type="InterPro" id="IPR015421">
    <property type="entry name" value="PyrdxlP-dep_Trfase_major"/>
</dbReference>
<geneLocation type="plasmid" evidence="5">
    <name>pLaw3</name>
</geneLocation>
<name>Q1MNN6_LAWIP</name>
<dbReference type="PANTHER" id="PTHR30244:SF42">
    <property type="entry name" value="UDP-2-ACETAMIDO-2-DEOXY-3-OXO-D-GLUCURONATE AMINOTRANSFERASE"/>
    <property type="match status" value="1"/>
</dbReference>
<dbReference type="RefSeq" id="WP_011527414.1">
    <property type="nucleotide sequence ID" value="NC_008014.1"/>
</dbReference>
<reference evidence="4 5" key="1">
    <citation type="submission" date="2005-11" db="EMBL/GenBank/DDBJ databases">
        <title>The complete genome sequence of Lawsonia intracellularis: the causative agent of proliferative enteropathy.</title>
        <authorList>
            <person name="Kaur K."/>
            <person name="Zhang Q."/>
            <person name="Beckler D."/>
            <person name="Munir S."/>
            <person name="Li L."/>
            <person name="Kinsley K."/>
            <person name="Herron L."/>
            <person name="Peterson A."/>
            <person name="May B."/>
            <person name="Singh S."/>
            <person name="Gebhart C."/>
            <person name="Kapur V."/>
        </authorList>
    </citation>
    <scope>NUCLEOTIDE SEQUENCE [LARGE SCALE GENOMIC DNA]</scope>
    <source>
        <strain evidence="4 5">PHE/MN1-00</strain>
        <plasmid evidence="5">pLaw3</plasmid>
    </source>
</reference>
<protein>
    <submittedName>
        <fullName evidence="4">DegT/DnrJ/EryC1/StrS family protein</fullName>
    </submittedName>
</protein>
<gene>
    <name evidence="4" type="ordered locus">LIC095</name>
</gene>
<dbReference type="InterPro" id="IPR015424">
    <property type="entry name" value="PyrdxlP-dep_Trfase"/>
</dbReference>
<dbReference type="Pfam" id="PF01041">
    <property type="entry name" value="DegT_DnrJ_EryC1"/>
    <property type="match status" value="1"/>
</dbReference>
<dbReference type="EMBL" id="AM180255">
    <property type="protein sequence ID" value="CAJ54047.1"/>
    <property type="molecule type" value="Genomic_DNA"/>
</dbReference>
<keyword evidence="4" id="KW-0614">Plasmid</keyword>
<organism evidence="4 5">
    <name type="scientific">Lawsonia intracellularis (strain PHE/MN1-00)</name>
    <dbReference type="NCBI Taxonomy" id="363253"/>
    <lineage>
        <taxon>Bacteria</taxon>
        <taxon>Pseudomonadati</taxon>
        <taxon>Thermodesulfobacteriota</taxon>
        <taxon>Desulfovibrionia</taxon>
        <taxon>Desulfovibrionales</taxon>
        <taxon>Desulfovibrionaceae</taxon>
        <taxon>Lawsonia</taxon>
    </lineage>
</organism>
<proteinExistence type="inferred from homology"/>
<feature type="modified residue" description="N6-(pyridoxal phosphate)lysine" evidence="2">
    <location>
        <position position="205"/>
    </location>
</feature>
<dbReference type="OrthoDB" id="9766188at2"/>
<evidence type="ECO:0000256" key="2">
    <source>
        <dbReference type="PIRSR" id="PIRSR000390-2"/>
    </source>
</evidence>
<sequence>MEFIDLASQQKRIRTVIESRIQALLDHGKYIMGPEVKELEGQLAAFTGSKHCISCASGTDALLMALMAHEIDAGDAIFVPAFTFFATAEMPALLGATVVFVDIDPFTFTMCPNQLKKAILAVKHQDPSIYPLPVTALETELTPRAVIPVDLFGQAADYTRILNIAKQFNLYSIEDAAQSFGATYKDQSTCNLGCDCAVTSFFPAKPLGCYGDGGAIFTNNDKLAGILKSIRVHGKGQHKYENVRIGVNGRLDTLQAAILLAKLDVFPNELCTRQTVATWYTKELTGVKDITLPHIAPGNFSVFAQFSIRIGSDMRDIAAIYLAEKDIPTNIYYPKPLHIQPAFADQYYEAEDMPISTTCSHDILSLPFHPYMTQDDVKLVCNTLKEVLS</sequence>
<dbReference type="Gene3D" id="3.90.1150.10">
    <property type="entry name" value="Aspartate Aminotransferase, domain 1"/>
    <property type="match status" value="1"/>
</dbReference>
<dbReference type="SUPFAM" id="SSF53383">
    <property type="entry name" value="PLP-dependent transferases"/>
    <property type="match status" value="1"/>
</dbReference>
<evidence type="ECO:0000256" key="3">
    <source>
        <dbReference type="RuleBase" id="RU004508"/>
    </source>
</evidence>
<dbReference type="Gene3D" id="3.40.640.10">
    <property type="entry name" value="Type I PLP-dependent aspartate aminotransferase-like (Major domain)"/>
    <property type="match status" value="1"/>
</dbReference>
<dbReference type="GO" id="GO:0030170">
    <property type="term" value="F:pyridoxal phosphate binding"/>
    <property type="evidence" value="ECO:0007669"/>
    <property type="project" value="TreeGrafter"/>
</dbReference>
<dbReference type="PIRSF" id="PIRSF000390">
    <property type="entry name" value="PLP_StrS"/>
    <property type="match status" value="1"/>
</dbReference>
<dbReference type="GO" id="GO:0000271">
    <property type="term" value="P:polysaccharide biosynthetic process"/>
    <property type="evidence" value="ECO:0007669"/>
    <property type="project" value="TreeGrafter"/>
</dbReference>
<dbReference type="Proteomes" id="UP000002430">
    <property type="component" value="Plasmid 3"/>
</dbReference>
<dbReference type="InterPro" id="IPR015422">
    <property type="entry name" value="PyrdxlP-dep_Trfase_small"/>
</dbReference>
<feature type="active site" description="Proton acceptor" evidence="1">
    <location>
        <position position="205"/>
    </location>
</feature>
<evidence type="ECO:0000313" key="4">
    <source>
        <dbReference type="EMBL" id="CAJ54047.1"/>
    </source>
</evidence>
<dbReference type="InterPro" id="IPR000653">
    <property type="entry name" value="DegT/StrS_aminotransferase"/>
</dbReference>
<dbReference type="KEGG" id="lip:LIC095"/>
<keyword evidence="2 3" id="KW-0663">Pyridoxal phosphate</keyword>
<dbReference type="AlphaFoldDB" id="Q1MNN6"/>
<dbReference type="CDD" id="cd00616">
    <property type="entry name" value="AHBA_syn"/>
    <property type="match status" value="1"/>
</dbReference>
<evidence type="ECO:0000256" key="1">
    <source>
        <dbReference type="PIRSR" id="PIRSR000390-1"/>
    </source>
</evidence>
<evidence type="ECO:0000313" key="5">
    <source>
        <dbReference type="Proteomes" id="UP000002430"/>
    </source>
</evidence>